<dbReference type="PANTHER" id="PTHR19368:SF15">
    <property type="entry name" value="XLR_SYCP3_FAM9 DOMAIN-CONTAINING PROTEIN"/>
    <property type="match status" value="1"/>
</dbReference>
<dbReference type="InterPro" id="IPR051443">
    <property type="entry name" value="XLR/SYCP3"/>
</dbReference>
<comment type="caution">
    <text evidence="4">The sequence shown here is derived from an EMBL/GenBank/DDBJ whole genome shotgun (WGS) entry which is preliminary data.</text>
</comment>
<proteinExistence type="inferred from homology"/>
<feature type="non-terminal residue" evidence="4">
    <location>
        <position position="1"/>
    </location>
</feature>
<protein>
    <recommendedName>
        <fullName evidence="3">XLR/SYCP3/FAM9 domain-containing protein</fullName>
    </recommendedName>
</protein>
<dbReference type="Proteomes" id="UP000499080">
    <property type="component" value="Unassembled WGS sequence"/>
</dbReference>
<reference evidence="4 5" key="1">
    <citation type="journal article" date="2019" name="Sci. Rep.">
        <title>Orb-weaving spider Araneus ventricosus genome elucidates the spidroin gene catalogue.</title>
        <authorList>
            <person name="Kono N."/>
            <person name="Nakamura H."/>
            <person name="Ohtoshi R."/>
            <person name="Moran D.A.P."/>
            <person name="Shinohara A."/>
            <person name="Yoshida Y."/>
            <person name="Fujiwara M."/>
            <person name="Mori M."/>
            <person name="Tomita M."/>
            <person name="Arakawa K."/>
        </authorList>
    </citation>
    <scope>NUCLEOTIDE SEQUENCE [LARGE SCALE GENOMIC DNA]</scope>
</reference>
<keyword evidence="2" id="KW-0175">Coiled coil</keyword>
<gene>
    <name evidence="4" type="ORF">AVEN_219039_1</name>
</gene>
<comment type="similarity">
    <text evidence="1">Belongs to the XLR/SYCP3 family.</text>
</comment>
<evidence type="ECO:0000313" key="5">
    <source>
        <dbReference type="Proteomes" id="UP000499080"/>
    </source>
</evidence>
<dbReference type="GO" id="GO:0051321">
    <property type="term" value="P:meiotic cell cycle"/>
    <property type="evidence" value="ECO:0007669"/>
    <property type="project" value="TreeGrafter"/>
</dbReference>
<dbReference type="GO" id="GO:0000795">
    <property type="term" value="C:synaptonemal complex"/>
    <property type="evidence" value="ECO:0007669"/>
    <property type="project" value="TreeGrafter"/>
</dbReference>
<feature type="coiled-coil region" evidence="2">
    <location>
        <begin position="36"/>
        <end position="66"/>
    </location>
</feature>
<name>A0A4Y2VLB4_ARAVE</name>
<dbReference type="GO" id="GO:0007286">
    <property type="term" value="P:spermatid development"/>
    <property type="evidence" value="ECO:0007669"/>
    <property type="project" value="TreeGrafter"/>
</dbReference>
<evidence type="ECO:0000256" key="1">
    <source>
        <dbReference type="ARBA" id="ARBA00010283"/>
    </source>
</evidence>
<sequence length="181" mass="21151">ESTKSTAKNVLETNKMQSAERKKLIQQFQNQMYAVINQSETEMEKLKDAEEKLQKALVQQQKHQQQIRIAHSQRLKVLKDLSEEFCKGMTELEESHVEQYSAVHNELRKEMAILQKKILMDIQQQEMMNIQLHSAILIIMTKFDVFFLLEKEISKIEEPLQKNKIGVLLIENAMGIVVKVL</sequence>
<dbReference type="EMBL" id="BGPR01048202">
    <property type="protein sequence ID" value="GBO25218.1"/>
    <property type="molecule type" value="Genomic_DNA"/>
</dbReference>
<dbReference type="InterPro" id="IPR006888">
    <property type="entry name" value="XLR/SYCP3/FAM9_dom"/>
</dbReference>
<evidence type="ECO:0000256" key="2">
    <source>
        <dbReference type="SAM" id="Coils"/>
    </source>
</evidence>
<dbReference type="Pfam" id="PF04803">
    <property type="entry name" value="Cor1"/>
    <property type="match status" value="1"/>
</dbReference>
<dbReference type="PANTHER" id="PTHR19368">
    <property type="entry name" value="XLR/SCP3/FAM9"/>
    <property type="match status" value="1"/>
</dbReference>
<feature type="domain" description="XLR/SYCP3/FAM9" evidence="3">
    <location>
        <begin position="2"/>
        <end position="117"/>
    </location>
</feature>
<keyword evidence="5" id="KW-1185">Reference proteome</keyword>
<accession>A0A4Y2VLB4</accession>
<organism evidence="4 5">
    <name type="scientific">Araneus ventricosus</name>
    <name type="common">Orbweaver spider</name>
    <name type="synonym">Epeira ventricosa</name>
    <dbReference type="NCBI Taxonomy" id="182803"/>
    <lineage>
        <taxon>Eukaryota</taxon>
        <taxon>Metazoa</taxon>
        <taxon>Ecdysozoa</taxon>
        <taxon>Arthropoda</taxon>
        <taxon>Chelicerata</taxon>
        <taxon>Arachnida</taxon>
        <taxon>Araneae</taxon>
        <taxon>Araneomorphae</taxon>
        <taxon>Entelegynae</taxon>
        <taxon>Araneoidea</taxon>
        <taxon>Araneidae</taxon>
        <taxon>Araneus</taxon>
    </lineage>
</organism>
<evidence type="ECO:0000313" key="4">
    <source>
        <dbReference type="EMBL" id="GBO25218.1"/>
    </source>
</evidence>
<dbReference type="OrthoDB" id="6433605at2759"/>
<dbReference type="AlphaFoldDB" id="A0A4Y2VLB4"/>
<evidence type="ECO:0000259" key="3">
    <source>
        <dbReference type="Pfam" id="PF04803"/>
    </source>
</evidence>